<dbReference type="OrthoDB" id="21006at2759"/>
<dbReference type="PANTHER" id="PTHR14304:SF11">
    <property type="entry name" value="SAP DOMAIN-CONTAINING PROTEIN"/>
    <property type="match status" value="1"/>
</dbReference>
<reference evidence="11 12" key="1">
    <citation type="submission" date="2020-08" db="EMBL/GenBank/DDBJ databases">
        <authorList>
            <person name="Hejnol A."/>
        </authorList>
    </citation>
    <scope>NUCLEOTIDE SEQUENCE [LARGE SCALE GENOMIC DNA]</scope>
</reference>
<feature type="compositionally biased region" description="Basic and acidic residues" evidence="8">
    <location>
        <begin position="1107"/>
        <end position="1153"/>
    </location>
</feature>
<feature type="compositionally biased region" description="Polar residues" evidence="8">
    <location>
        <begin position="202"/>
        <end position="247"/>
    </location>
</feature>
<evidence type="ECO:0000256" key="1">
    <source>
        <dbReference type="ARBA" id="ARBA00004496"/>
    </source>
</evidence>
<accession>A0A7I8VK35</accession>
<dbReference type="InterPro" id="IPR036361">
    <property type="entry name" value="SAP_dom_sf"/>
</dbReference>
<keyword evidence="3" id="KW-0597">Phosphoprotein</keyword>
<feature type="compositionally biased region" description="Basic and acidic residues" evidence="8">
    <location>
        <begin position="574"/>
        <end position="592"/>
    </location>
</feature>
<dbReference type="PROSITE" id="PS50800">
    <property type="entry name" value="SAP"/>
    <property type="match status" value="1"/>
</dbReference>
<feature type="compositionally biased region" description="Basic and acidic residues" evidence="8">
    <location>
        <begin position="680"/>
        <end position="709"/>
    </location>
</feature>
<feature type="compositionally biased region" description="Basic and acidic residues" evidence="8">
    <location>
        <begin position="845"/>
        <end position="871"/>
    </location>
</feature>
<feature type="compositionally biased region" description="Polar residues" evidence="8">
    <location>
        <begin position="1154"/>
        <end position="1164"/>
    </location>
</feature>
<protein>
    <submittedName>
        <fullName evidence="11">DgyrCDS5286</fullName>
    </submittedName>
</protein>
<dbReference type="PANTHER" id="PTHR14304">
    <property type="entry name" value="CELL DIVISION CYCLE AND APOPTOSIS REGULATOR PROTEIN"/>
    <property type="match status" value="1"/>
</dbReference>
<evidence type="ECO:0000313" key="11">
    <source>
        <dbReference type="EMBL" id="CAD5116392.1"/>
    </source>
</evidence>
<dbReference type="GO" id="GO:0005737">
    <property type="term" value="C:cytoplasm"/>
    <property type="evidence" value="ECO:0007669"/>
    <property type="project" value="UniProtKB-SubCell"/>
</dbReference>
<dbReference type="Gene3D" id="1.10.238.10">
    <property type="entry name" value="EF-hand"/>
    <property type="match status" value="1"/>
</dbReference>
<evidence type="ECO:0000256" key="2">
    <source>
        <dbReference type="ARBA" id="ARBA00022490"/>
    </source>
</evidence>
<feature type="region of interest" description="Disordered" evidence="8">
    <location>
        <begin position="1104"/>
        <end position="1230"/>
    </location>
</feature>
<feature type="region of interest" description="Disordered" evidence="8">
    <location>
        <begin position="783"/>
        <end position="871"/>
    </location>
</feature>
<dbReference type="GO" id="GO:0005634">
    <property type="term" value="C:nucleus"/>
    <property type="evidence" value="ECO:0007669"/>
    <property type="project" value="TreeGrafter"/>
</dbReference>
<sequence length="1230" mass="140036">MAQFGGKNPPWARPDREFFAFAPQQNSFNSMDLNVAVSLTQGIPPQHIGGAVLAPGAVPAGGIYSLTTSQPGMVPQQYTAQQVAVANQLGQPIATAVLPPMPTVSYAGARPAVAAPAVPTTNAQNTVNKPQRDRFFTGTVTKLHDSFGFVDEDVFFQLTVVKGQMVKVGDRVLVEASYNVNMPFKWNASRIQVLPNQCSSNNQTNIPGFKGSQSTGSGVMSQNSQPPARQGSTPQQTPSSRGRNQDSYNRDRERDRDRRERDRRDRERERRSPPPRRKSRSPRPRSRSPRRTISPVRPFRRSAIGGANTSTRASTRYHVTVAKLSLDTLQANVISLKSRYQNLYIPSDFFNAKFTWSEVFPLHRPLSLSHPCSFHVMHKEVSMPLPTFCKAALNSEPNDVDYRFSAKVMLLACPPLPDLYRKACNLAEDSENSHQHPTRLINFLVGLKGKTEPMAIGGAWSPSLDGQEPEKDPRVLINTAIRTTKALTGIDLSMCTQWYRFLEIRYQRAEEQHRGKTLPKRVETVVVFVPDVWRCRPSAVDWLKTQKSYQELLDFKLKGEKLAAEEATEQVDVTNEKEENKMDAENNEEEKVLQPSDSSQLDLKSLKLTELQLELESRNINSKGIKSQLIARLTKALKNEGEVEASNQDDQPASETPPETDAKDMAEESAMSQSPSQEAPEGKEEKLSKWDEEEKKRREEREKSQLERRYTLPDSPAIICHPSTTAKNGKFDCTVMSLSVLLDYRPEDNKEHSFEVSLFAELFNEMLSRDFGFMIYKSLLAAPEKPKEDKPEKTEKKKENTEKNGSEEPESKKVKLEEKTESEEDKKEKETRDNLSNDADNTSVKSDEKDDEKRRRRDKKEERRSSPEKNVKHYTAIPKLLLAFAYFDQNHSGYLLEKDCEDIIHTIGLHLSRSQIKKIVQKVSSRDTIFYRKLTDKAVQEGEEKILEDSETLKEARLASEAQFYKSLPSDEEIGKGNRPKIEEFKCEAQIEEVDGGDNHLIIHKGAVVDIEQILSRLETSEMGRLEVERRFSTVKEELDFLKRSVVNKEAANSQLQNDVIEVKRRLREQKRNTDFAESRAKHLVDSLRRSHDLLDRARSELANALSKDDAKRERESEREKREEKERRERELKLKLEKEEKNKEREDKRKNEEQNQSTNQQVQTDIDKKPEESKVKTEAKEDCNAEKKTEDKKGEKDVKDNCKEGQDADVDTSSNKQAVAKETDNVGQSS</sequence>
<gene>
    <name evidence="11" type="ORF">DGYR_LOCUS5029</name>
</gene>
<dbReference type="Pfam" id="PF19256">
    <property type="entry name" value="LAIKA"/>
    <property type="match status" value="1"/>
</dbReference>
<dbReference type="InterPro" id="IPR003034">
    <property type="entry name" value="SAP_dom"/>
</dbReference>
<feature type="compositionally biased region" description="Basic and acidic residues" evidence="8">
    <location>
        <begin position="1165"/>
        <end position="1206"/>
    </location>
</feature>
<dbReference type="InterPro" id="IPR002048">
    <property type="entry name" value="EF_hand_dom"/>
</dbReference>
<dbReference type="InterPro" id="IPR025223">
    <property type="entry name" value="S1-like_RNA-bd_dom"/>
</dbReference>
<feature type="domain" description="SAP" evidence="10">
    <location>
        <begin position="603"/>
        <end position="637"/>
    </location>
</feature>
<dbReference type="EMBL" id="CAJFCJ010000006">
    <property type="protein sequence ID" value="CAD5116392.1"/>
    <property type="molecule type" value="Genomic_DNA"/>
</dbReference>
<dbReference type="Proteomes" id="UP000549394">
    <property type="component" value="Unassembled WGS sequence"/>
</dbReference>
<keyword evidence="5" id="KW-0010">Activator</keyword>
<dbReference type="InterPro" id="IPR025224">
    <property type="entry name" value="CCAR1/CCAR2"/>
</dbReference>
<keyword evidence="6" id="KW-0131">Cell cycle</keyword>
<evidence type="ECO:0000313" key="12">
    <source>
        <dbReference type="Proteomes" id="UP000549394"/>
    </source>
</evidence>
<feature type="region of interest" description="Disordered" evidence="8">
    <location>
        <begin position="202"/>
        <end position="310"/>
    </location>
</feature>
<dbReference type="SMART" id="SM01122">
    <property type="entry name" value="DBC1"/>
    <property type="match status" value="1"/>
</dbReference>
<evidence type="ECO:0000256" key="7">
    <source>
        <dbReference type="SAM" id="Coils"/>
    </source>
</evidence>
<feature type="region of interest" description="Disordered" evidence="8">
    <location>
        <begin position="567"/>
        <end position="599"/>
    </location>
</feature>
<evidence type="ECO:0000256" key="8">
    <source>
        <dbReference type="SAM" id="MobiDB-lite"/>
    </source>
</evidence>
<dbReference type="Pfam" id="PF14443">
    <property type="entry name" value="DBC1"/>
    <property type="match status" value="1"/>
</dbReference>
<dbReference type="GO" id="GO:0005509">
    <property type="term" value="F:calcium ion binding"/>
    <property type="evidence" value="ECO:0007669"/>
    <property type="project" value="InterPro"/>
</dbReference>
<feature type="compositionally biased region" description="Basic and acidic residues" evidence="8">
    <location>
        <begin position="248"/>
        <end position="272"/>
    </location>
</feature>
<dbReference type="SMART" id="SM00513">
    <property type="entry name" value="SAP"/>
    <property type="match status" value="1"/>
</dbReference>
<evidence type="ECO:0000256" key="4">
    <source>
        <dbReference type="ARBA" id="ARBA00023054"/>
    </source>
</evidence>
<feature type="compositionally biased region" description="Polar residues" evidence="8">
    <location>
        <begin position="645"/>
        <end position="654"/>
    </location>
</feature>
<keyword evidence="12" id="KW-1185">Reference proteome</keyword>
<dbReference type="InterPro" id="IPR011992">
    <property type="entry name" value="EF-hand-dom_pair"/>
</dbReference>
<dbReference type="Pfam" id="PF02037">
    <property type="entry name" value="SAP"/>
    <property type="match status" value="1"/>
</dbReference>
<comment type="caution">
    <text evidence="11">The sequence shown here is derived from an EMBL/GenBank/DDBJ whole genome shotgun (WGS) entry which is preliminary data.</text>
</comment>
<comment type="subcellular location">
    <subcellularLocation>
        <location evidence="1">Cytoplasm</location>
    </subcellularLocation>
</comment>
<evidence type="ECO:0000256" key="6">
    <source>
        <dbReference type="ARBA" id="ARBA00023306"/>
    </source>
</evidence>
<feature type="compositionally biased region" description="Basic and acidic residues" evidence="8">
    <location>
        <begin position="784"/>
        <end position="835"/>
    </location>
</feature>
<keyword evidence="2" id="KW-0963">Cytoplasm</keyword>
<proteinExistence type="predicted"/>
<dbReference type="GO" id="GO:0006355">
    <property type="term" value="P:regulation of DNA-templated transcription"/>
    <property type="evidence" value="ECO:0007669"/>
    <property type="project" value="InterPro"/>
</dbReference>
<dbReference type="SUPFAM" id="SSF47473">
    <property type="entry name" value="EF-hand"/>
    <property type="match status" value="1"/>
</dbReference>
<dbReference type="SUPFAM" id="SSF68906">
    <property type="entry name" value="SAP domain"/>
    <property type="match status" value="1"/>
</dbReference>
<evidence type="ECO:0000256" key="3">
    <source>
        <dbReference type="ARBA" id="ARBA00022553"/>
    </source>
</evidence>
<feature type="compositionally biased region" description="Basic residues" evidence="8">
    <location>
        <begin position="273"/>
        <end position="290"/>
    </location>
</feature>
<evidence type="ECO:0000256" key="5">
    <source>
        <dbReference type="ARBA" id="ARBA00023159"/>
    </source>
</evidence>
<dbReference type="Pfam" id="PF14444">
    <property type="entry name" value="S1-like"/>
    <property type="match status" value="1"/>
</dbReference>
<name>A0A7I8VK35_9ANNE</name>
<dbReference type="AlphaFoldDB" id="A0A7I8VK35"/>
<feature type="region of interest" description="Disordered" evidence="8">
    <location>
        <begin position="640"/>
        <end position="709"/>
    </location>
</feature>
<dbReference type="InterPro" id="IPR045353">
    <property type="entry name" value="LAIKA"/>
</dbReference>
<organism evidence="11 12">
    <name type="scientific">Dimorphilus gyrociliatus</name>
    <dbReference type="NCBI Taxonomy" id="2664684"/>
    <lineage>
        <taxon>Eukaryota</taxon>
        <taxon>Metazoa</taxon>
        <taxon>Spiralia</taxon>
        <taxon>Lophotrochozoa</taxon>
        <taxon>Annelida</taxon>
        <taxon>Polychaeta</taxon>
        <taxon>Polychaeta incertae sedis</taxon>
        <taxon>Dinophilidae</taxon>
        <taxon>Dimorphilus</taxon>
    </lineage>
</organism>
<evidence type="ECO:0000259" key="9">
    <source>
        <dbReference type="PROSITE" id="PS50222"/>
    </source>
</evidence>
<feature type="domain" description="EF-hand" evidence="9">
    <location>
        <begin position="875"/>
        <end position="910"/>
    </location>
</feature>
<dbReference type="InterPro" id="IPR025954">
    <property type="entry name" value="DBC1/CARP1_inactive_NUDIX"/>
</dbReference>
<feature type="coiled-coil region" evidence="7">
    <location>
        <begin position="1039"/>
        <end position="1073"/>
    </location>
</feature>
<dbReference type="PROSITE" id="PS50222">
    <property type="entry name" value="EF_HAND_2"/>
    <property type="match status" value="1"/>
</dbReference>
<evidence type="ECO:0000259" key="10">
    <source>
        <dbReference type="PROSITE" id="PS50800"/>
    </source>
</evidence>
<keyword evidence="4 7" id="KW-0175">Coiled coil</keyword>